<reference evidence="1" key="1">
    <citation type="submission" date="2021-11" db="EMBL/GenBank/DDBJ databases">
        <authorList>
            <consortium name="Genoscope - CEA"/>
            <person name="William W."/>
        </authorList>
    </citation>
    <scope>NUCLEOTIDE SEQUENCE</scope>
</reference>
<proteinExistence type="predicted"/>
<keyword evidence="2" id="KW-1185">Reference proteome</keyword>
<sequence>MEEAPARKKTRLVAVEQKHTSVACSCGKVRVIFVPAIGYGEAATSKWRNECCCVDCYQKVTRSKGFNSPAVKKREQPVEILYFMNRMHVTGKEHLKFSKLRDDAMTINMTAKCCDTLLCGQSTRYHGNAVCTWPCAARFSSPLKHGGDPFDVTRLRCWIADWPKAKYEKLWSADKVPGWFMVRDKVHYHGAAAQELYDHFRHCLLFGPADEWPGESFEDLLAATRGGEVECLNLPEGAGSFRSPSVAPRHLR</sequence>
<evidence type="ECO:0000313" key="2">
    <source>
        <dbReference type="Proteomes" id="UP000789595"/>
    </source>
</evidence>
<name>A0A8J2SDR0_9STRA</name>
<dbReference type="Proteomes" id="UP000789595">
    <property type="component" value="Unassembled WGS sequence"/>
</dbReference>
<comment type="caution">
    <text evidence="1">The sequence shown here is derived from an EMBL/GenBank/DDBJ whole genome shotgun (WGS) entry which is preliminary data.</text>
</comment>
<protein>
    <submittedName>
        <fullName evidence="1">Uncharacterized protein</fullName>
    </submittedName>
</protein>
<organism evidence="1 2">
    <name type="scientific">Pelagomonas calceolata</name>
    <dbReference type="NCBI Taxonomy" id="35677"/>
    <lineage>
        <taxon>Eukaryota</taxon>
        <taxon>Sar</taxon>
        <taxon>Stramenopiles</taxon>
        <taxon>Ochrophyta</taxon>
        <taxon>Pelagophyceae</taxon>
        <taxon>Pelagomonadales</taxon>
        <taxon>Pelagomonadaceae</taxon>
        <taxon>Pelagomonas</taxon>
    </lineage>
</organism>
<dbReference type="OrthoDB" id="407060at2759"/>
<accession>A0A8J2SDR0</accession>
<gene>
    <name evidence="1" type="ORF">PECAL_3P07490</name>
</gene>
<evidence type="ECO:0000313" key="1">
    <source>
        <dbReference type="EMBL" id="CAH0370838.1"/>
    </source>
</evidence>
<dbReference type="EMBL" id="CAKKNE010000003">
    <property type="protein sequence ID" value="CAH0370838.1"/>
    <property type="molecule type" value="Genomic_DNA"/>
</dbReference>
<dbReference type="AlphaFoldDB" id="A0A8J2SDR0"/>